<evidence type="ECO:0000256" key="1">
    <source>
        <dbReference type="SAM" id="MobiDB-lite"/>
    </source>
</evidence>
<gene>
    <name evidence="2" type="ORF">GTHE00462_LOCUS7345</name>
</gene>
<evidence type="ECO:0008006" key="3">
    <source>
        <dbReference type="Google" id="ProtNLM"/>
    </source>
</evidence>
<dbReference type="AlphaFoldDB" id="A0A7S4JSJ0"/>
<feature type="region of interest" description="Disordered" evidence="1">
    <location>
        <begin position="31"/>
        <end position="60"/>
    </location>
</feature>
<evidence type="ECO:0000313" key="2">
    <source>
        <dbReference type="EMBL" id="CAE2272977.1"/>
    </source>
</evidence>
<dbReference type="SUPFAM" id="SSF50156">
    <property type="entry name" value="PDZ domain-like"/>
    <property type="match status" value="1"/>
</dbReference>
<dbReference type="InterPro" id="IPR036034">
    <property type="entry name" value="PDZ_sf"/>
</dbReference>
<feature type="region of interest" description="Disordered" evidence="1">
    <location>
        <begin position="175"/>
        <end position="194"/>
    </location>
</feature>
<name>A0A7S4JSJ0_GUITH</name>
<organism evidence="2">
    <name type="scientific">Guillardia theta</name>
    <name type="common">Cryptophyte</name>
    <name type="synonym">Cryptomonas phi</name>
    <dbReference type="NCBI Taxonomy" id="55529"/>
    <lineage>
        <taxon>Eukaryota</taxon>
        <taxon>Cryptophyceae</taxon>
        <taxon>Pyrenomonadales</taxon>
        <taxon>Geminigeraceae</taxon>
        <taxon>Guillardia</taxon>
    </lineage>
</organism>
<reference evidence="2" key="1">
    <citation type="submission" date="2021-01" db="EMBL/GenBank/DDBJ databases">
        <authorList>
            <person name="Corre E."/>
            <person name="Pelletier E."/>
            <person name="Niang G."/>
            <person name="Scheremetjew M."/>
            <person name="Finn R."/>
            <person name="Kale V."/>
            <person name="Holt S."/>
            <person name="Cochrane G."/>
            <person name="Meng A."/>
            <person name="Brown T."/>
            <person name="Cohen L."/>
        </authorList>
    </citation>
    <scope>NUCLEOTIDE SEQUENCE</scope>
    <source>
        <strain evidence="2">CCMP 2712</strain>
    </source>
</reference>
<accession>A0A7S4JSJ0</accession>
<protein>
    <recommendedName>
        <fullName evidence="3">PDZ domain-containing protein</fullName>
    </recommendedName>
</protein>
<proteinExistence type="predicted"/>
<sequence length="475" mass="53363">MNAVSSLSRSSSLTRSISLTSTHDWEGWIGVQDDNELPEPDSLHLEEASPPLKPIKDSHAPRTDVAAEEFVLQSLGISLSMCEGDPTKRITAVYGSASVAGVHECDELLAINGTDVSSSEVNGFDCIEMCRQAARESSHVELVIRDFVTMQERQVEVETSESCPAMRLVRERFASPRPPVGSRRNTPSKSDLPYLDKDCDLYGSSSTNSSEHAAAERSSEADPERLGGITWKFPTIWSWKFALLVVISSVLTVLVCSLLDSKLMVEFIATIDRLEGWLQNIPLCSCTYYIRGSTVSVPLCRACKPKVLRYLDYDSNVGVALERRKLCDVRPFWLMGKCHGSTETVKYLGTFATYDECEAACLSYNVGKFKCRSVTYHLRSYHDRKFRQTCFAVLHSGWFKVRQFGVCTGRVFGPLLQLQRMLQWCRHQLNKRILLGWWYDGQPWEVGMTLVLVIFGLSGVRRSPSAHLTDEELDL</sequence>
<dbReference type="EMBL" id="HBKN01009344">
    <property type="protein sequence ID" value="CAE2272977.1"/>
    <property type="molecule type" value="Transcribed_RNA"/>
</dbReference>